<comment type="caution">
    <text evidence="1">The sequence shown here is derived from an EMBL/GenBank/DDBJ whole genome shotgun (WGS) entry which is preliminary data.</text>
</comment>
<evidence type="ECO:0000313" key="2">
    <source>
        <dbReference type="Proteomes" id="UP000192610"/>
    </source>
</evidence>
<gene>
    <name evidence="1" type="ORF">A4H97_23215</name>
</gene>
<protein>
    <recommendedName>
        <fullName evidence="3">TonB-dependent receptor-like beta-barrel domain-containing protein</fullName>
    </recommendedName>
</protein>
<accession>A0A1V9F4R2</accession>
<proteinExistence type="predicted"/>
<evidence type="ECO:0008006" key="3">
    <source>
        <dbReference type="Google" id="ProtNLM"/>
    </source>
</evidence>
<dbReference type="EMBL" id="LVXG01000006">
    <property type="protein sequence ID" value="OQP53363.1"/>
    <property type="molecule type" value="Genomic_DNA"/>
</dbReference>
<evidence type="ECO:0000313" key="1">
    <source>
        <dbReference type="EMBL" id="OQP53363.1"/>
    </source>
</evidence>
<keyword evidence="2" id="KW-1185">Reference proteome</keyword>
<organism evidence="1 2">
    <name type="scientific">Niastella yeongjuensis</name>
    <dbReference type="NCBI Taxonomy" id="354355"/>
    <lineage>
        <taxon>Bacteria</taxon>
        <taxon>Pseudomonadati</taxon>
        <taxon>Bacteroidota</taxon>
        <taxon>Chitinophagia</taxon>
        <taxon>Chitinophagales</taxon>
        <taxon>Chitinophagaceae</taxon>
        <taxon>Niastella</taxon>
    </lineage>
</organism>
<dbReference type="Proteomes" id="UP000192610">
    <property type="component" value="Unassembled WGS sequence"/>
</dbReference>
<sequence length="110" mass="12389">MFDPNKNGRNSSRWLENGSFFRITTLQAGYTLPQHMLQKAHLSNLRIYITAQNLVTFTKYTGFDPDFANNNGLFDRAIDNGSYPNRPFTANEAGGLPNPRSFLFGLQVGL</sequence>
<reference evidence="2" key="1">
    <citation type="submission" date="2016-04" db="EMBL/GenBank/DDBJ databases">
        <authorList>
            <person name="Chen L."/>
            <person name="Zhuang W."/>
            <person name="Wang G."/>
        </authorList>
    </citation>
    <scope>NUCLEOTIDE SEQUENCE [LARGE SCALE GENOMIC DNA]</scope>
    <source>
        <strain evidence="2">17621</strain>
    </source>
</reference>
<name>A0A1V9F4R2_9BACT</name>
<dbReference type="AlphaFoldDB" id="A0A1V9F4R2"/>
<dbReference type="STRING" id="354355.SAMN05660816_04558"/>